<comment type="caution">
    <text evidence="1">The sequence shown here is derived from an EMBL/GenBank/DDBJ whole genome shotgun (WGS) entry which is preliminary data.</text>
</comment>
<reference evidence="2" key="1">
    <citation type="journal article" date="2019" name="Int. J. Syst. Evol. Microbiol.">
        <title>The Global Catalogue of Microorganisms (GCM) 10K type strain sequencing project: providing services to taxonomists for standard genome sequencing and annotation.</title>
        <authorList>
            <consortium name="The Broad Institute Genomics Platform"/>
            <consortium name="The Broad Institute Genome Sequencing Center for Infectious Disease"/>
            <person name="Wu L."/>
            <person name="Ma J."/>
        </authorList>
    </citation>
    <scope>NUCLEOTIDE SEQUENCE [LARGE SCALE GENOMIC DNA]</scope>
    <source>
        <strain evidence="2">CGMCC 4.7152</strain>
    </source>
</reference>
<evidence type="ECO:0000313" key="1">
    <source>
        <dbReference type="EMBL" id="MFC4998159.1"/>
    </source>
</evidence>
<name>A0ABV9VPW2_9ACTN</name>
<protein>
    <submittedName>
        <fullName evidence="1">Uncharacterized protein</fullName>
    </submittedName>
</protein>
<organism evidence="1 2">
    <name type="scientific">Dactylosporangium cerinum</name>
    <dbReference type="NCBI Taxonomy" id="1434730"/>
    <lineage>
        <taxon>Bacteria</taxon>
        <taxon>Bacillati</taxon>
        <taxon>Actinomycetota</taxon>
        <taxon>Actinomycetes</taxon>
        <taxon>Micromonosporales</taxon>
        <taxon>Micromonosporaceae</taxon>
        <taxon>Dactylosporangium</taxon>
    </lineage>
</organism>
<evidence type="ECO:0000313" key="2">
    <source>
        <dbReference type="Proteomes" id="UP001595912"/>
    </source>
</evidence>
<accession>A0ABV9VPW2</accession>
<gene>
    <name evidence="1" type="ORF">ACFPIJ_09975</name>
</gene>
<proteinExistence type="predicted"/>
<keyword evidence="2" id="KW-1185">Reference proteome</keyword>
<dbReference type="Gene3D" id="2.60.40.1180">
    <property type="entry name" value="Golgi alpha-mannosidase II"/>
    <property type="match status" value="1"/>
</dbReference>
<dbReference type="EMBL" id="JBHSIU010000011">
    <property type="protein sequence ID" value="MFC4998159.1"/>
    <property type="molecule type" value="Genomic_DNA"/>
</dbReference>
<sequence>MWTADGDGSSRYLAAFATGDGPLPGSVALGSLGYPPGTRAVVLRTGQDIGTLASDLPVTLPAHGTALAG</sequence>
<dbReference type="Proteomes" id="UP001595912">
    <property type="component" value="Unassembled WGS sequence"/>
</dbReference>
<dbReference type="InterPro" id="IPR013780">
    <property type="entry name" value="Glyco_hydro_b"/>
</dbReference>
<dbReference type="RefSeq" id="WP_380114414.1">
    <property type="nucleotide sequence ID" value="NZ_JBHSIU010000011.1"/>
</dbReference>